<keyword evidence="3" id="KW-1185">Reference proteome</keyword>
<dbReference type="Pfam" id="PF13560">
    <property type="entry name" value="HTH_31"/>
    <property type="match status" value="1"/>
</dbReference>
<dbReference type="STRING" id="504798.SAMN05421871_102883"/>
<dbReference type="GO" id="GO:0003677">
    <property type="term" value="F:DNA binding"/>
    <property type="evidence" value="ECO:0007669"/>
    <property type="project" value="InterPro"/>
</dbReference>
<dbReference type="Gene3D" id="1.10.260.40">
    <property type="entry name" value="lambda repressor-like DNA-binding domains"/>
    <property type="match status" value="1"/>
</dbReference>
<dbReference type="InterPro" id="IPR001387">
    <property type="entry name" value="Cro/C1-type_HTH"/>
</dbReference>
<organism evidence="2 3">
    <name type="scientific">Actinokineospora alba</name>
    <dbReference type="NCBI Taxonomy" id="504798"/>
    <lineage>
        <taxon>Bacteria</taxon>
        <taxon>Bacillati</taxon>
        <taxon>Actinomycetota</taxon>
        <taxon>Actinomycetes</taxon>
        <taxon>Pseudonocardiales</taxon>
        <taxon>Pseudonocardiaceae</taxon>
        <taxon>Actinokineospora</taxon>
    </lineage>
</organism>
<feature type="domain" description="HTH cro/C1-type" evidence="1">
    <location>
        <begin position="24"/>
        <end position="77"/>
    </location>
</feature>
<dbReference type="AlphaFoldDB" id="A0A1H0JQ85"/>
<protein>
    <submittedName>
        <fullName evidence="2">Helix-turn-helix domain-containing protein</fullName>
    </submittedName>
</protein>
<evidence type="ECO:0000259" key="1">
    <source>
        <dbReference type="PROSITE" id="PS50943"/>
    </source>
</evidence>
<dbReference type="SUPFAM" id="SSF47413">
    <property type="entry name" value="lambda repressor-like DNA-binding domains"/>
    <property type="match status" value="1"/>
</dbReference>
<dbReference type="PROSITE" id="PS50943">
    <property type="entry name" value="HTH_CROC1"/>
    <property type="match status" value="1"/>
</dbReference>
<dbReference type="CDD" id="cd00093">
    <property type="entry name" value="HTH_XRE"/>
    <property type="match status" value="1"/>
</dbReference>
<sequence length="90" mass="9713">MTVMVRPPLTPFERDRGELLGQILRDARADRSMVEVAAHAGISVETLRKIERGRVPTPAFFTVAAIANAVGLSLEDLIAQTAIDPGRMSA</sequence>
<dbReference type="EMBL" id="FNJB01000003">
    <property type="protein sequence ID" value="SDO45713.1"/>
    <property type="molecule type" value="Genomic_DNA"/>
</dbReference>
<dbReference type="Proteomes" id="UP000199651">
    <property type="component" value="Unassembled WGS sequence"/>
</dbReference>
<dbReference type="InterPro" id="IPR010982">
    <property type="entry name" value="Lambda_DNA-bd_dom_sf"/>
</dbReference>
<evidence type="ECO:0000313" key="2">
    <source>
        <dbReference type="EMBL" id="SDO45713.1"/>
    </source>
</evidence>
<gene>
    <name evidence="2" type="ORF">SAMN05192558_103166</name>
</gene>
<proteinExistence type="predicted"/>
<evidence type="ECO:0000313" key="3">
    <source>
        <dbReference type="Proteomes" id="UP000199651"/>
    </source>
</evidence>
<name>A0A1H0JQ85_9PSEU</name>
<accession>A0A1H0JQ85</accession>
<dbReference type="SMART" id="SM00530">
    <property type="entry name" value="HTH_XRE"/>
    <property type="match status" value="1"/>
</dbReference>
<reference evidence="3" key="1">
    <citation type="submission" date="2016-10" db="EMBL/GenBank/DDBJ databases">
        <authorList>
            <person name="Varghese N."/>
            <person name="Submissions S."/>
        </authorList>
    </citation>
    <scope>NUCLEOTIDE SEQUENCE [LARGE SCALE GENOMIC DNA]</scope>
    <source>
        <strain evidence="3">IBRC-M 10655</strain>
    </source>
</reference>